<dbReference type="GO" id="GO:0016301">
    <property type="term" value="F:kinase activity"/>
    <property type="evidence" value="ECO:0007669"/>
    <property type="project" value="UniProtKB-KW"/>
</dbReference>
<dbReference type="CDD" id="cd07995">
    <property type="entry name" value="TPK"/>
    <property type="match status" value="1"/>
</dbReference>
<dbReference type="PANTHER" id="PTHR41299:SF1">
    <property type="entry name" value="THIAMINE PYROPHOSPHOKINASE"/>
    <property type="match status" value="1"/>
</dbReference>
<reference evidence="7" key="2">
    <citation type="submission" date="2021-04" db="EMBL/GenBank/DDBJ databases">
        <authorList>
            <person name="Liu J."/>
        </authorList>
    </citation>
    <scope>NUCLEOTIDE SEQUENCE</scope>
    <source>
        <strain evidence="7">BAD-6</strain>
    </source>
</reference>
<dbReference type="GO" id="GO:0004788">
    <property type="term" value="F:thiamine diphosphokinase activity"/>
    <property type="evidence" value="ECO:0007669"/>
    <property type="project" value="UniProtKB-UniRule"/>
</dbReference>
<dbReference type="GO" id="GO:0006772">
    <property type="term" value="P:thiamine metabolic process"/>
    <property type="evidence" value="ECO:0007669"/>
    <property type="project" value="UniProtKB-UniRule"/>
</dbReference>
<evidence type="ECO:0000259" key="6">
    <source>
        <dbReference type="SMART" id="SM00983"/>
    </source>
</evidence>
<sequence>MSRCVIITSYHSAGRLDYQNVCEDDFVICADGGYAHAISGGISPHIVIGDFDSYPENKLSEECGAHCKIIRLAVEKDDTDTMICLKYGIDQGFDQFLIIGGLGGRLDHTIANLQTLSYAIDCKKKLWILDGKNKATMIESGAIEIAKQENTKISLFSFTETCSGVSIHGVKYPLHETILNNSFPLGVSNEFEEEYARIENKKGKLLIILSQD</sequence>
<dbReference type="EC" id="2.7.6.2" evidence="5"/>
<protein>
    <recommendedName>
        <fullName evidence="5">Thiamine diphosphokinase</fullName>
        <ecNumber evidence="5">2.7.6.2</ecNumber>
    </recommendedName>
</protein>
<keyword evidence="4" id="KW-0067">ATP-binding</keyword>
<keyword evidence="8" id="KW-1185">Reference proteome</keyword>
<dbReference type="RefSeq" id="WP_227020267.1">
    <property type="nucleotide sequence ID" value="NZ_JAGSND010000021.1"/>
</dbReference>
<dbReference type="InterPro" id="IPR053149">
    <property type="entry name" value="TPK"/>
</dbReference>
<dbReference type="NCBIfam" id="TIGR01378">
    <property type="entry name" value="thi_PPkinase"/>
    <property type="match status" value="1"/>
</dbReference>
<dbReference type="GO" id="GO:0030975">
    <property type="term" value="F:thiamine binding"/>
    <property type="evidence" value="ECO:0007669"/>
    <property type="project" value="InterPro"/>
</dbReference>
<dbReference type="SMART" id="SM00983">
    <property type="entry name" value="TPK_B1_binding"/>
    <property type="match status" value="1"/>
</dbReference>
<dbReference type="PANTHER" id="PTHR41299">
    <property type="entry name" value="THIAMINE PYROPHOSPHOKINASE"/>
    <property type="match status" value="1"/>
</dbReference>
<evidence type="ECO:0000256" key="5">
    <source>
        <dbReference type="NCBIfam" id="TIGR01378"/>
    </source>
</evidence>
<keyword evidence="2" id="KW-0547">Nucleotide-binding</keyword>
<dbReference type="InterPro" id="IPR007371">
    <property type="entry name" value="TPK_catalytic"/>
</dbReference>
<dbReference type="SUPFAM" id="SSF63862">
    <property type="entry name" value="Thiamin pyrophosphokinase, substrate-binding domain"/>
    <property type="match status" value="1"/>
</dbReference>
<keyword evidence="3" id="KW-0418">Kinase</keyword>
<proteinExistence type="predicted"/>
<dbReference type="Gene3D" id="3.40.50.10240">
    <property type="entry name" value="Thiamin pyrophosphokinase, catalytic domain"/>
    <property type="match status" value="1"/>
</dbReference>
<dbReference type="EMBL" id="JAGSND010000021">
    <property type="protein sequence ID" value="MBR0600152.1"/>
    <property type="molecule type" value="Genomic_DNA"/>
</dbReference>
<evidence type="ECO:0000256" key="4">
    <source>
        <dbReference type="ARBA" id="ARBA00022840"/>
    </source>
</evidence>
<dbReference type="SUPFAM" id="SSF63999">
    <property type="entry name" value="Thiamin pyrophosphokinase, catalytic domain"/>
    <property type="match status" value="1"/>
</dbReference>
<evidence type="ECO:0000313" key="7">
    <source>
        <dbReference type="EMBL" id="MBR0600152.1"/>
    </source>
</evidence>
<dbReference type="GO" id="GO:0005524">
    <property type="term" value="F:ATP binding"/>
    <property type="evidence" value="ECO:0007669"/>
    <property type="project" value="UniProtKB-KW"/>
</dbReference>
<dbReference type="Pfam" id="PF04263">
    <property type="entry name" value="TPK_catalytic"/>
    <property type="match status" value="1"/>
</dbReference>
<evidence type="ECO:0000256" key="1">
    <source>
        <dbReference type="ARBA" id="ARBA00022679"/>
    </source>
</evidence>
<gene>
    <name evidence="7" type="ORF">KCX82_19905</name>
</gene>
<evidence type="ECO:0000313" key="8">
    <source>
        <dbReference type="Proteomes" id="UP000675664"/>
    </source>
</evidence>
<comment type="caution">
    <text evidence="7">The sequence shown here is derived from an EMBL/GenBank/DDBJ whole genome shotgun (WGS) entry which is preliminary data.</text>
</comment>
<accession>A0A8J7W3E4</accession>
<organism evidence="7 8">
    <name type="scientific">Sinanaerobacter chloroacetimidivorans</name>
    <dbReference type="NCBI Taxonomy" id="2818044"/>
    <lineage>
        <taxon>Bacteria</taxon>
        <taxon>Bacillati</taxon>
        <taxon>Bacillota</taxon>
        <taxon>Clostridia</taxon>
        <taxon>Peptostreptococcales</taxon>
        <taxon>Anaerovoracaceae</taxon>
        <taxon>Sinanaerobacter</taxon>
    </lineage>
</organism>
<keyword evidence="1 7" id="KW-0808">Transferase</keyword>
<dbReference type="Proteomes" id="UP000675664">
    <property type="component" value="Unassembled WGS sequence"/>
</dbReference>
<reference evidence="7" key="1">
    <citation type="submission" date="2021-04" db="EMBL/GenBank/DDBJ databases">
        <title>Sinoanaerobacter chloroacetimidivorans sp. nov., an obligate anaerobic bacterium isolated from anaerobic sludge.</title>
        <authorList>
            <person name="Bao Y."/>
        </authorList>
    </citation>
    <scope>NUCLEOTIDE SEQUENCE</scope>
    <source>
        <strain evidence="7">BAD-6</strain>
    </source>
</reference>
<evidence type="ECO:0000256" key="2">
    <source>
        <dbReference type="ARBA" id="ARBA00022741"/>
    </source>
</evidence>
<name>A0A8J7W3E4_9FIRM</name>
<dbReference type="InterPro" id="IPR036371">
    <property type="entry name" value="TPK_B1-bd_sf"/>
</dbReference>
<dbReference type="Pfam" id="PF04265">
    <property type="entry name" value="TPK_B1_binding"/>
    <property type="match status" value="1"/>
</dbReference>
<dbReference type="InterPro" id="IPR007373">
    <property type="entry name" value="Thiamin_PyroPKinase_B1-bd"/>
</dbReference>
<dbReference type="GO" id="GO:0009229">
    <property type="term" value="P:thiamine diphosphate biosynthetic process"/>
    <property type="evidence" value="ECO:0007669"/>
    <property type="project" value="InterPro"/>
</dbReference>
<evidence type="ECO:0000256" key="3">
    <source>
        <dbReference type="ARBA" id="ARBA00022777"/>
    </source>
</evidence>
<dbReference type="InterPro" id="IPR006282">
    <property type="entry name" value="Thi_PPkinase"/>
</dbReference>
<feature type="domain" description="Thiamin pyrophosphokinase thiamin-binding" evidence="6">
    <location>
        <begin position="141"/>
        <end position="206"/>
    </location>
</feature>
<dbReference type="AlphaFoldDB" id="A0A8J7W3E4"/>
<dbReference type="InterPro" id="IPR036759">
    <property type="entry name" value="TPK_catalytic_sf"/>
</dbReference>